<dbReference type="InterPro" id="IPR036864">
    <property type="entry name" value="Zn2-C6_fun-type_DNA-bd_sf"/>
</dbReference>
<evidence type="ECO:0000256" key="2">
    <source>
        <dbReference type="ARBA" id="ARBA00023125"/>
    </source>
</evidence>
<dbReference type="SMART" id="SM00066">
    <property type="entry name" value="GAL4"/>
    <property type="match status" value="1"/>
</dbReference>
<dbReference type="HOGENOM" id="CLU_037337_0_0_1"/>
<dbReference type="Proteomes" id="UP000053029">
    <property type="component" value="Unassembled WGS sequence"/>
</dbReference>
<evidence type="ECO:0000256" key="3">
    <source>
        <dbReference type="ARBA" id="ARBA00023163"/>
    </source>
</evidence>
<dbReference type="GO" id="GO:0003677">
    <property type="term" value="F:DNA binding"/>
    <property type="evidence" value="ECO:0007669"/>
    <property type="project" value="UniProtKB-KW"/>
</dbReference>
<evidence type="ECO:0000259" key="5">
    <source>
        <dbReference type="PROSITE" id="PS50048"/>
    </source>
</evidence>
<dbReference type="EMBL" id="KN846977">
    <property type="protein sequence ID" value="KIW74474.1"/>
    <property type="molecule type" value="Genomic_DNA"/>
</dbReference>
<dbReference type="InterPro" id="IPR001138">
    <property type="entry name" value="Zn2Cys6_DnaBD"/>
</dbReference>
<protein>
    <recommendedName>
        <fullName evidence="5">Zn(2)-C6 fungal-type domain-containing protein</fullName>
    </recommendedName>
</protein>
<evidence type="ECO:0000313" key="6">
    <source>
        <dbReference type="EMBL" id="KIW74474.1"/>
    </source>
</evidence>
<keyword evidence="3" id="KW-0804">Transcription</keyword>
<accession>A0A0D2GQ11</accession>
<dbReference type="GO" id="GO:0008270">
    <property type="term" value="F:zinc ion binding"/>
    <property type="evidence" value="ECO:0007669"/>
    <property type="project" value="InterPro"/>
</dbReference>
<keyword evidence="1" id="KW-0805">Transcription regulation</keyword>
<dbReference type="AlphaFoldDB" id="A0A0D2GQ11"/>
<dbReference type="Pfam" id="PF00172">
    <property type="entry name" value="Zn_clus"/>
    <property type="match status" value="1"/>
</dbReference>
<evidence type="ECO:0000313" key="7">
    <source>
        <dbReference type="Proteomes" id="UP000053029"/>
    </source>
</evidence>
<dbReference type="RefSeq" id="XP_013278282.1">
    <property type="nucleotide sequence ID" value="XM_013422828.1"/>
</dbReference>
<keyword evidence="7" id="KW-1185">Reference proteome</keyword>
<evidence type="ECO:0000256" key="4">
    <source>
        <dbReference type="ARBA" id="ARBA00023242"/>
    </source>
</evidence>
<evidence type="ECO:0000256" key="1">
    <source>
        <dbReference type="ARBA" id="ARBA00023015"/>
    </source>
</evidence>
<keyword evidence="4" id="KW-0539">Nucleus</keyword>
<proteinExistence type="predicted"/>
<dbReference type="PROSITE" id="PS50048">
    <property type="entry name" value="ZN2_CY6_FUNGAL_2"/>
    <property type="match status" value="1"/>
</dbReference>
<dbReference type="SUPFAM" id="SSF57701">
    <property type="entry name" value="Zn2/Cys6 DNA-binding domain"/>
    <property type="match status" value="1"/>
</dbReference>
<dbReference type="CDD" id="cd00067">
    <property type="entry name" value="GAL4"/>
    <property type="match status" value="1"/>
</dbReference>
<dbReference type="PANTHER" id="PTHR38111:SF6">
    <property type="entry name" value="FINGER DOMAIN PROTEIN, PUTATIVE (AFU_ORTHOLOGUE AFUA_8G01940)-RELATED"/>
    <property type="match status" value="1"/>
</dbReference>
<gene>
    <name evidence="6" type="ORF">Z517_12414</name>
</gene>
<name>A0A0D2GQ11_9EURO</name>
<dbReference type="GO" id="GO:0000981">
    <property type="term" value="F:DNA-binding transcription factor activity, RNA polymerase II-specific"/>
    <property type="evidence" value="ECO:0007669"/>
    <property type="project" value="InterPro"/>
</dbReference>
<dbReference type="PROSITE" id="PS00463">
    <property type="entry name" value="ZN2_CY6_FUNGAL_1"/>
    <property type="match status" value="1"/>
</dbReference>
<dbReference type="InterPro" id="IPR053178">
    <property type="entry name" value="Osmoadaptation_assoc"/>
</dbReference>
<dbReference type="PANTHER" id="PTHR38111">
    <property type="entry name" value="ZN(2)-C6 FUNGAL-TYPE DOMAIN-CONTAINING PROTEIN-RELATED"/>
    <property type="match status" value="1"/>
</dbReference>
<dbReference type="Gene3D" id="4.10.240.10">
    <property type="entry name" value="Zn(2)-C6 fungal-type DNA-binding domain"/>
    <property type="match status" value="1"/>
</dbReference>
<feature type="domain" description="Zn(2)-C6 fungal-type" evidence="5">
    <location>
        <begin position="8"/>
        <end position="37"/>
    </location>
</feature>
<keyword evidence="2" id="KW-0238">DNA-binding</keyword>
<sequence length="506" mass="54972">MPGIRGKGCRTCKQRRIKCDERTPVCSQCQKSKRHCTGPDSPFRYQYGSAEQRVQLLQALDTISMDGNDGSVVSHGPSRNLVAQPLEITHLLATVVPLNQSERLGASLISALETPSGFGASLQQMGFYFGKLPPRLGRSRALDAAVSCFLYSFTAVSAGQPRNQALELARYTTAISVLRQELTQYDDNRLLSTPSETLCASLLLAQYEILKPGPAYSFVTLSGGVSAILRGCGPGRAQASEFEAAIFMTQYPSIITQCMLRGEDCFLSGPEWVNAMRRTGGTDSTSPLIAELWTVLASLPGLLVRAREIDPASSPSTSSPIYAELLSQIYGIRAAIVIHSETVARTLSTPGVHATCPRAYRGPVPAAVFRPENTAESVQPARSIKQATFYHGCVILINTVLQNFLAPRPNPALSLQTAQSATFVLETLDFAATTKPFGCFYMTFAGPLCYGVLADPVQQSTLLAGMKCIFDGLGIFWTHESMREVFYALTRGGWRNRVTLTATRTR</sequence>
<organism evidence="6 7">
    <name type="scientific">Fonsecaea pedrosoi CBS 271.37</name>
    <dbReference type="NCBI Taxonomy" id="1442368"/>
    <lineage>
        <taxon>Eukaryota</taxon>
        <taxon>Fungi</taxon>
        <taxon>Dikarya</taxon>
        <taxon>Ascomycota</taxon>
        <taxon>Pezizomycotina</taxon>
        <taxon>Eurotiomycetes</taxon>
        <taxon>Chaetothyriomycetidae</taxon>
        <taxon>Chaetothyriales</taxon>
        <taxon>Herpotrichiellaceae</taxon>
        <taxon>Fonsecaea</taxon>
    </lineage>
</organism>
<dbReference type="GeneID" id="25311904"/>
<dbReference type="OrthoDB" id="4314040at2759"/>
<reference evidence="6 7" key="1">
    <citation type="submission" date="2015-01" db="EMBL/GenBank/DDBJ databases">
        <title>The Genome Sequence of Fonsecaea pedrosoi CBS 271.37.</title>
        <authorList>
            <consortium name="The Broad Institute Genomics Platform"/>
            <person name="Cuomo C."/>
            <person name="de Hoog S."/>
            <person name="Gorbushina A."/>
            <person name="Stielow B."/>
            <person name="Teixiera M."/>
            <person name="Abouelleil A."/>
            <person name="Chapman S.B."/>
            <person name="Priest M."/>
            <person name="Young S.K."/>
            <person name="Wortman J."/>
            <person name="Nusbaum C."/>
            <person name="Birren B."/>
        </authorList>
    </citation>
    <scope>NUCLEOTIDE SEQUENCE [LARGE SCALE GENOMIC DNA]</scope>
    <source>
        <strain evidence="6 7">CBS 271.37</strain>
    </source>
</reference>
<dbReference type="VEuPathDB" id="FungiDB:Z517_12414"/>